<evidence type="ECO:0000256" key="1">
    <source>
        <dbReference type="ARBA" id="ARBA00023015"/>
    </source>
</evidence>
<comment type="caution">
    <text evidence="5">The sequence shown here is derived from an EMBL/GenBank/DDBJ whole genome shotgun (WGS) entry which is preliminary data.</text>
</comment>
<organism evidence="5 6">
    <name type="scientific">Pseudodesulfovibrio karagichevae</name>
    <dbReference type="NCBI Taxonomy" id="3239305"/>
    <lineage>
        <taxon>Bacteria</taxon>
        <taxon>Pseudomonadati</taxon>
        <taxon>Thermodesulfobacteriota</taxon>
        <taxon>Desulfovibrionia</taxon>
        <taxon>Desulfovibrionales</taxon>
        <taxon>Desulfovibrionaceae</taxon>
    </lineage>
</organism>
<sequence length="269" mass="28084">MADHVTEYREIPGLEGVGVVRHAGAAPAGARHAHQSVCAVAILSGVRAMETAGGCWEAGAGQILAVPAGLPHLCLDAGEIEYVVVSLAPACFASAGLAPRLPADGPEVVDDPARFGDVLRLAGLAGRPASNLERQAALLAVMEPLCRGGEFPAEPGESAEPERIAAVRRHLDAACAEDVRLEDLTALAGCSPCRLNRLFAKAVGMPPHEYQVLQRVRLAKACIRRGLGLAESAAEAGFSDQSHMTRCFRKVMGMTPGVFAAGTRTPKKD</sequence>
<dbReference type="RefSeq" id="WP_371386594.1">
    <property type="nucleotide sequence ID" value="NZ_JBGLYH010000024.1"/>
</dbReference>
<gene>
    <name evidence="5" type="ORF">AB6M95_09985</name>
</gene>
<evidence type="ECO:0000256" key="2">
    <source>
        <dbReference type="ARBA" id="ARBA00023125"/>
    </source>
</evidence>
<keyword evidence="2" id="KW-0238">DNA-binding</keyword>
<dbReference type="Gene3D" id="1.10.10.60">
    <property type="entry name" value="Homeodomain-like"/>
    <property type="match status" value="1"/>
</dbReference>
<feature type="domain" description="HTH araC/xylS-type" evidence="4">
    <location>
        <begin position="165"/>
        <end position="262"/>
    </location>
</feature>
<name>A0ABV4K296_9BACT</name>
<evidence type="ECO:0000259" key="4">
    <source>
        <dbReference type="PROSITE" id="PS01124"/>
    </source>
</evidence>
<evidence type="ECO:0000256" key="3">
    <source>
        <dbReference type="ARBA" id="ARBA00023163"/>
    </source>
</evidence>
<dbReference type="InterPro" id="IPR018060">
    <property type="entry name" value="HTH_AraC"/>
</dbReference>
<dbReference type="SUPFAM" id="SSF46689">
    <property type="entry name" value="Homeodomain-like"/>
    <property type="match status" value="2"/>
</dbReference>
<dbReference type="InterPro" id="IPR011051">
    <property type="entry name" value="RmlC_Cupin_sf"/>
</dbReference>
<keyword evidence="6" id="KW-1185">Reference proteome</keyword>
<dbReference type="PROSITE" id="PS01124">
    <property type="entry name" value="HTH_ARAC_FAMILY_2"/>
    <property type="match status" value="1"/>
</dbReference>
<dbReference type="EMBL" id="JBGLYH010000024">
    <property type="protein sequence ID" value="MEZ7197076.1"/>
    <property type="molecule type" value="Genomic_DNA"/>
</dbReference>
<keyword evidence="1" id="KW-0805">Transcription regulation</keyword>
<dbReference type="Pfam" id="PF12833">
    <property type="entry name" value="HTH_18"/>
    <property type="match status" value="1"/>
</dbReference>
<dbReference type="SUPFAM" id="SSF51182">
    <property type="entry name" value="RmlC-like cupins"/>
    <property type="match status" value="1"/>
</dbReference>
<keyword evidence="3" id="KW-0804">Transcription</keyword>
<dbReference type="InterPro" id="IPR050204">
    <property type="entry name" value="AraC_XylS_family_regulators"/>
</dbReference>
<proteinExistence type="predicted"/>
<dbReference type="InterPro" id="IPR009057">
    <property type="entry name" value="Homeodomain-like_sf"/>
</dbReference>
<accession>A0ABV4K296</accession>
<evidence type="ECO:0000313" key="5">
    <source>
        <dbReference type="EMBL" id="MEZ7197076.1"/>
    </source>
</evidence>
<protein>
    <submittedName>
        <fullName evidence="5">AraC family transcriptional regulator</fullName>
    </submittedName>
</protein>
<evidence type="ECO:0000313" key="6">
    <source>
        <dbReference type="Proteomes" id="UP001568698"/>
    </source>
</evidence>
<reference evidence="5 6" key="1">
    <citation type="submission" date="2024-08" db="EMBL/GenBank/DDBJ databases">
        <title>Sulfate-reducing bacteria isolated from formation water of the oil field in Kazakhstan and description of Pseudodesulfovibrio sp.</title>
        <authorList>
            <person name="Bidzhieva S.K."/>
            <person name="Tourova T.P."/>
            <person name="Grouzdev D.S."/>
            <person name="Beletsky A.V."/>
            <person name="Sokolova D.S."/>
            <person name="Samigullina S.R."/>
            <person name="Poltaraus A.B."/>
            <person name="Avtukh A.N."/>
            <person name="Tereshina V.M."/>
            <person name="Zhaparov N.S."/>
            <person name="Mardanov A.V."/>
            <person name="Nazina T.N."/>
        </authorList>
    </citation>
    <scope>NUCLEOTIDE SEQUENCE [LARGE SCALE GENOMIC DNA]</scope>
    <source>
        <strain evidence="5 6">9FUS</strain>
    </source>
</reference>
<dbReference type="PANTHER" id="PTHR46796">
    <property type="entry name" value="HTH-TYPE TRANSCRIPTIONAL ACTIVATOR RHAS-RELATED"/>
    <property type="match status" value="1"/>
</dbReference>
<dbReference type="Proteomes" id="UP001568698">
    <property type="component" value="Unassembled WGS sequence"/>
</dbReference>
<dbReference type="SMART" id="SM00342">
    <property type="entry name" value="HTH_ARAC"/>
    <property type="match status" value="1"/>
</dbReference>